<accession>A0A0F9BQ36</accession>
<protein>
    <submittedName>
        <fullName evidence="1">Uncharacterized protein</fullName>
    </submittedName>
</protein>
<reference evidence="1" key="1">
    <citation type="journal article" date="2015" name="Nature">
        <title>Complex archaea that bridge the gap between prokaryotes and eukaryotes.</title>
        <authorList>
            <person name="Spang A."/>
            <person name="Saw J.H."/>
            <person name="Jorgensen S.L."/>
            <person name="Zaremba-Niedzwiedzka K."/>
            <person name="Martijn J."/>
            <person name="Lind A.E."/>
            <person name="van Eijk R."/>
            <person name="Schleper C."/>
            <person name="Guy L."/>
            <person name="Ettema T.J."/>
        </authorList>
    </citation>
    <scope>NUCLEOTIDE SEQUENCE</scope>
</reference>
<proteinExistence type="predicted"/>
<gene>
    <name evidence="1" type="ORF">LCGC14_2500520</name>
</gene>
<name>A0A0F9BQ36_9ZZZZ</name>
<comment type="caution">
    <text evidence="1">The sequence shown here is derived from an EMBL/GenBank/DDBJ whole genome shotgun (WGS) entry which is preliminary data.</text>
</comment>
<evidence type="ECO:0000313" key="1">
    <source>
        <dbReference type="EMBL" id="KKL15942.1"/>
    </source>
</evidence>
<sequence length="58" mass="6776">MGEMINKLEEYVERNLEPKLISYVPDGTGFSLEMRDAFHKKTSKEIAQELFDIFMSFA</sequence>
<organism evidence="1">
    <name type="scientific">marine sediment metagenome</name>
    <dbReference type="NCBI Taxonomy" id="412755"/>
    <lineage>
        <taxon>unclassified sequences</taxon>
        <taxon>metagenomes</taxon>
        <taxon>ecological metagenomes</taxon>
    </lineage>
</organism>
<dbReference type="AlphaFoldDB" id="A0A0F9BQ36"/>
<dbReference type="EMBL" id="LAZR01039863">
    <property type="protein sequence ID" value="KKL15942.1"/>
    <property type="molecule type" value="Genomic_DNA"/>
</dbReference>